<dbReference type="PANTHER" id="PTHR33745">
    <property type="entry name" value="RSBT ANTAGONIST PROTEIN RSBS-RELATED"/>
    <property type="match status" value="1"/>
</dbReference>
<feature type="domain" description="STAS" evidence="2">
    <location>
        <begin position="146"/>
        <end position="257"/>
    </location>
</feature>
<dbReference type="Gene3D" id="3.30.750.24">
    <property type="entry name" value="STAS domain"/>
    <property type="match status" value="1"/>
</dbReference>
<dbReference type="InterPro" id="IPR051932">
    <property type="entry name" value="Bact_StressResp_Reg"/>
</dbReference>
<dbReference type="PANTHER" id="PTHR33745:SF3">
    <property type="entry name" value="RSBT CO-ANTAGONIST PROTEIN RSBRC"/>
    <property type="match status" value="1"/>
</dbReference>
<keyword evidence="1" id="KW-0597">Phosphoprotein</keyword>
<dbReference type="SUPFAM" id="SSF52091">
    <property type="entry name" value="SpoIIaa-like"/>
    <property type="match status" value="1"/>
</dbReference>
<keyword evidence="4" id="KW-1185">Reference proteome</keyword>
<name>A0A2U3AK25_9BACL</name>
<dbReference type="CDD" id="cd07041">
    <property type="entry name" value="STAS_RsbR_RsbS_like"/>
    <property type="match status" value="1"/>
</dbReference>
<organism evidence="3 4">
    <name type="scientific">Kurthia sibirica</name>
    <dbReference type="NCBI Taxonomy" id="202750"/>
    <lineage>
        <taxon>Bacteria</taxon>
        <taxon>Bacillati</taxon>
        <taxon>Bacillota</taxon>
        <taxon>Bacilli</taxon>
        <taxon>Bacillales</taxon>
        <taxon>Caryophanaceae</taxon>
        <taxon>Kurthia</taxon>
    </lineage>
</organism>
<dbReference type="RefSeq" id="WP_109306433.1">
    <property type="nucleotide sequence ID" value="NZ_BJUF01000005.1"/>
</dbReference>
<protein>
    <recommendedName>
        <fullName evidence="2">STAS domain-containing protein</fullName>
    </recommendedName>
</protein>
<dbReference type="Proteomes" id="UP000245938">
    <property type="component" value="Unassembled WGS sequence"/>
</dbReference>
<accession>A0A2U3AK25</accession>
<evidence type="ECO:0000313" key="3">
    <source>
        <dbReference type="EMBL" id="PWI24890.1"/>
    </source>
</evidence>
<sequence length="269" mass="30863">METTLIKFLNDNNSKIHDRWTYLLRQTITELFSSKIQHEITKSMLVRLHVVMQGFLHKHQNRVQLATELVSINKKTTLMMSLVEIYEASTYDILQQDTLLTPKDKEYLQQQIKQAKTDVLFSYIQMMEDKHLATIHNQRKALQELSTPIMPVFDRIIIVPIIGTIDSERSKQMMENVLNGVIVYKAEIILLDITGVPFVDSNVAQHIVHMIRAIHIVGGQCILVGFSPEIAQTFVTLGVDLKNIRTLGTLQEGVEKSLEQTNRRISEVL</sequence>
<dbReference type="InterPro" id="IPR002645">
    <property type="entry name" value="STAS_dom"/>
</dbReference>
<dbReference type="InterPro" id="IPR036513">
    <property type="entry name" value="STAS_dom_sf"/>
</dbReference>
<reference evidence="3 4" key="1">
    <citation type="submission" date="2018-05" db="EMBL/GenBank/DDBJ databases">
        <title>Kurthia sibirica genome sequence.</title>
        <authorList>
            <person name="Maclea K.S."/>
            <person name="Goen A.E."/>
        </authorList>
    </citation>
    <scope>NUCLEOTIDE SEQUENCE [LARGE SCALE GENOMIC DNA]</scope>
    <source>
        <strain evidence="3 4">ATCC 49154</strain>
    </source>
</reference>
<dbReference type="OrthoDB" id="9800154at2"/>
<dbReference type="Pfam" id="PF01740">
    <property type="entry name" value="STAS"/>
    <property type="match status" value="1"/>
</dbReference>
<dbReference type="PROSITE" id="PS50801">
    <property type="entry name" value="STAS"/>
    <property type="match status" value="1"/>
</dbReference>
<dbReference type="EMBL" id="QFVR01000014">
    <property type="protein sequence ID" value="PWI24890.1"/>
    <property type="molecule type" value="Genomic_DNA"/>
</dbReference>
<gene>
    <name evidence="3" type="ORF">DEX24_10765</name>
</gene>
<evidence type="ECO:0000256" key="1">
    <source>
        <dbReference type="ARBA" id="ARBA00022553"/>
    </source>
</evidence>
<evidence type="ECO:0000313" key="4">
    <source>
        <dbReference type="Proteomes" id="UP000245938"/>
    </source>
</evidence>
<proteinExistence type="predicted"/>
<comment type="caution">
    <text evidence="3">The sequence shown here is derived from an EMBL/GenBank/DDBJ whole genome shotgun (WGS) entry which is preliminary data.</text>
</comment>
<dbReference type="AlphaFoldDB" id="A0A2U3AK25"/>
<evidence type="ECO:0000259" key="2">
    <source>
        <dbReference type="PROSITE" id="PS50801"/>
    </source>
</evidence>